<sequence length="94" mass="10413">MNPIEVAAVAYMNRSDEADKLIRLRDALTRLSINAELRDNNTALMVQPPSGRGMPVWVFVGYGGQYYSWNSAGRRHPVSDLEGAAKVIAAYVCR</sequence>
<accession>A0A544XKU1</accession>
<evidence type="ECO:0000313" key="2">
    <source>
        <dbReference type="Proteomes" id="UP000316541"/>
    </source>
</evidence>
<evidence type="ECO:0000313" key="1">
    <source>
        <dbReference type="EMBL" id="TQS05128.1"/>
    </source>
</evidence>
<name>A0A544XKU1_9ACTN</name>
<dbReference type="AlphaFoldDB" id="A0A544XKU1"/>
<dbReference type="Proteomes" id="UP000316541">
    <property type="component" value="Unassembled WGS sequence"/>
</dbReference>
<proteinExistence type="predicted"/>
<protein>
    <submittedName>
        <fullName evidence="1">Uncharacterized protein</fullName>
    </submittedName>
</protein>
<gene>
    <name evidence="1" type="ORF">FLX08_39760</name>
</gene>
<dbReference type="EMBL" id="VIRM01000126">
    <property type="protein sequence ID" value="TQS05128.1"/>
    <property type="molecule type" value="Genomic_DNA"/>
</dbReference>
<organism evidence="1 2">
    <name type="scientific">Microbispora hainanensis</name>
    <dbReference type="NCBI Taxonomy" id="568844"/>
    <lineage>
        <taxon>Bacteria</taxon>
        <taxon>Bacillati</taxon>
        <taxon>Actinomycetota</taxon>
        <taxon>Actinomycetes</taxon>
        <taxon>Streptosporangiales</taxon>
        <taxon>Streptosporangiaceae</taxon>
        <taxon>Microbispora</taxon>
    </lineage>
</organism>
<comment type="caution">
    <text evidence="1">The sequence shown here is derived from an EMBL/GenBank/DDBJ whole genome shotgun (WGS) entry which is preliminary data.</text>
</comment>
<reference evidence="1 2" key="1">
    <citation type="submission" date="2019-07" db="EMBL/GenBank/DDBJ databases">
        <title>Microbispora hainanensis DSM 45428.</title>
        <authorList>
            <person name="Thawai C."/>
        </authorList>
    </citation>
    <scope>NUCLEOTIDE SEQUENCE [LARGE SCALE GENOMIC DNA]</scope>
    <source>
        <strain evidence="1 2">DSM 45428</strain>
    </source>
</reference>
<dbReference type="RefSeq" id="WP_142625411.1">
    <property type="nucleotide sequence ID" value="NZ_VIRM01000126.1"/>
</dbReference>